<evidence type="ECO:0000313" key="2">
    <source>
        <dbReference type="EMBL" id="PIU73318.1"/>
    </source>
</evidence>
<gene>
    <name evidence="2" type="ORF">COS78_02975</name>
</gene>
<dbReference type="Gene3D" id="3.30.2010.10">
    <property type="entry name" value="Metalloproteases ('zincins'), catalytic domain"/>
    <property type="match status" value="1"/>
</dbReference>
<feature type="transmembrane region" description="Helical" evidence="1">
    <location>
        <begin position="252"/>
        <end position="269"/>
    </location>
</feature>
<name>A0A2M7ARR3_9BACT</name>
<sequence length="308" mass="35159">MSSKKLNLLSDIYFGLILLSGFFYSIFLAVASPKLLRALTMQIIFLLDALKFSNNTLSLITSRSFLINVIPGLILLGLLSQYVKALIKSTRSVKSTRLFINTLIITKITPTFTQFRSGRGHIFTSGFFHPIIYLSLALFETHSPEEIEAMIQHEINHQKNYHPLKIFITGFIKSTLPFLPGRNWLFDNYLTLVEVSSDQFSDELLNNKLPLVSALLKFQSQSFEPGISYFNSQSERIKILVGQKKQGIKIPMAYYSIILFVFLSSTLFIKDSDLFFDCRHLLRCVEKLITSSTSQIFFQSDHCQPTLP</sequence>
<evidence type="ECO:0000313" key="3">
    <source>
        <dbReference type="Proteomes" id="UP000231407"/>
    </source>
</evidence>
<protein>
    <submittedName>
        <fullName evidence="2">Uncharacterized protein</fullName>
    </submittedName>
</protein>
<organism evidence="2 3">
    <name type="scientific">Candidatus Shapirobacteria bacterium CG06_land_8_20_14_3_00_40_12</name>
    <dbReference type="NCBI Taxonomy" id="1974881"/>
    <lineage>
        <taxon>Bacteria</taxon>
        <taxon>Candidatus Shapironibacteriota</taxon>
    </lineage>
</organism>
<feature type="transmembrane region" description="Helical" evidence="1">
    <location>
        <begin position="12"/>
        <end position="30"/>
    </location>
</feature>
<comment type="caution">
    <text evidence="2">The sequence shown here is derived from an EMBL/GenBank/DDBJ whole genome shotgun (WGS) entry which is preliminary data.</text>
</comment>
<accession>A0A2M7ARR3</accession>
<evidence type="ECO:0000256" key="1">
    <source>
        <dbReference type="SAM" id="Phobius"/>
    </source>
</evidence>
<dbReference type="CDD" id="cd07326">
    <property type="entry name" value="M56_BlaR1_MecR1_like"/>
    <property type="match status" value="1"/>
</dbReference>
<feature type="transmembrane region" description="Helical" evidence="1">
    <location>
        <begin position="65"/>
        <end position="87"/>
    </location>
</feature>
<proteinExistence type="predicted"/>
<dbReference type="Proteomes" id="UP000231407">
    <property type="component" value="Unassembled WGS sequence"/>
</dbReference>
<dbReference type="AlphaFoldDB" id="A0A2M7ARR3"/>
<dbReference type="EMBL" id="PEWA01000040">
    <property type="protein sequence ID" value="PIU73318.1"/>
    <property type="molecule type" value="Genomic_DNA"/>
</dbReference>
<keyword evidence="1" id="KW-0472">Membrane</keyword>
<reference evidence="3" key="1">
    <citation type="submission" date="2017-09" db="EMBL/GenBank/DDBJ databases">
        <title>Depth-based differentiation of microbial function through sediment-hosted aquifers and enrichment of novel symbionts in the deep terrestrial subsurface.</title>
        <authorList>
            <person name="Probst A.J."/>
            <person name="Ladd B."/>
            <person name="Jarett J.K."/>
            <person name="Geller-Mcgrath D.E."/>
            <person name="Sieber C.M.K."/>
            <person name="Emerson J.B."/>
            <person name="Anantharaman K."/>
            <person name="Thomas B.C."/>
            <person name="Malmstrom R."/>
            <person name="Stieglmeier M."/>
            <person name="Klingl A."/>
            <person name="Woyke T."/>
            <person name="Ryan C.M."/>
            <person name="Banfield J.F."/>
        </authorList>
    </citation>
    <scope>NUCLEOTIDE SEQUENCE [LARGE SCALE GENOMIC DNA]</scope>
</reference>
<keyword evidence="1" id="KW-1133">Transmembrane helix</keyword>
<keyword evidence="1" id="KW-0812">Transmembrane</keyword>